<dbReference type="AlphaFoldDB" id="A0A6M8HG31"/>
<dbReference type="CDD" id="cd00419">
    <property type="entry name" value="Ferrochelatase_C"/>
    <property type="match status" value="1"/>
</dbReference>
<comment type="function">
    <text evidence="9 10">Catalyzes the ferrous insertion into protoporphyrin IX.</text>
</comment>
<protein>
    <recommendedName>
        <fullName evidence="9 10">Ferrochelatase</fullName>
        <ecNumber evidence="9 10">4.98.1.1</ecNumber>
    </recommendedName>
    <alternativeName>
        <fullName evidence="9">Heme synthase</fullName>
    </alternativeName>
    <alternativeName>
        <fullName evidence="9">Protoheme ferro-lyase</fullName>
    </alternativeName>
</protein>
<evidence type="ECO:0000313" key="11">
    <source>
        <dbReference type="EMBL" id="QKE88877.1"/>
    </source>
</evidence>
<evidence type="ECO:0000313" key="12">
    <source>
        <dbReference type="Proteomes" id="UP000500767"/>
    </source>
</evidence>
<evidence type="ECO:0000256" key="4">
    <source>
        <dbReference type="ARBA" id="ARBA00023004"/>
    </source>
</evidence>
<feature type="binding site" evidence="9">
    <location>
        <position position="219"/>
    </location>
    <ligand>
        <name>Fe(2+)</name>
        <dbReference type="ChEBI" id="CHEBI:29033"/>
    </ligand>
</feature>
<dbReference type="KEGG" id="lck:HN018_01355"/>
<keyword evidence="3 9" id="KW-0479">Metal-binding</keyword>
<dbReference type="GO" id="GO:0046872">
    <property type="term" value="F:metal ion binding"/>
    <property type="evidence" value="ECO:0007669"/>
    <property type="project" value="UniProtKB-KW"/>
</dbReference>
<accession>A0A6M8HG31</accession>
<dbReference type="PANTHER" id="PTHR11108:SF1">
    <property type="entry name" value="FERROCHELATASE, MITOCHONDRIAL"/>
    <property type="match status" value="1"/>
</dbReference>
<evidence type="ECO:0000256" key="9">
    <source>
        <dbReference type="HAMAP-Rule" id="MF_00323"/>
    </source>
</evidence>
<dbReference type="Gene3D" id="3.40.50.1400">
    <property type="match status" value="2"/>
</dbReference>
<dbReference type="Pfam" id="PF00762">
    <property type="entry name" value="Ferrochelatase"/>
    <property type="match status" value="1"/>
</dbReference>
<evidence type="ECO:0000256" key="8">
    <source>
        <dbReference type="ARBA" id="ARBA00024536"/>
    </source>
</evidence>
<comment type="catalytic activity">
    <reaction evidence="9 10">
        <text>heme b + 2 H(+) = protoporphyrin IX + Fe(2+)</text>
        <dbReference type="Rhea" id="RHEA:22584"/>
        <dbReference type="ChEBI" id="CHEBI:15378"/>
        <dbReference type="ChEBI" id="CHEBI:29033"/>
        <dbReference type="ChEBI" id="CHEBI:57306"/>
        <dbReference type="ChEBI" id="CHEBI:60344"/>
        <dbReference type="EC" id="4.98.1.1"/>
    </reaction>
</comment>
<dbReference type="InterPro" id="IPR019772">
    <property type="entry name" value="Ferrochelatase_AS"/>
</dbReference>
<keyword evidence="2 9" id="KW-0963">Cytoplasm</keyword>
<comment type="pathway">
    <text evidence="9 10">Porphyrin-containing compound metabolism; protoheme biosynthesis; protoheme from protoporphyrin-IX: step 1/1.</text>
</comment>
<comment type="similarity">
    <text evidence="1 9 10">Belongs to the ferrochelatase family.</text>
</comment>
<proteinExistence type="inferred from homology"/>
<gene>
    <name evidence="9" type="primary">hemH</name>
    <name evidence="11" type="ORF">HN018_01355</name>
</gene>
<evidence type="ECO:0000256" key="1">
    <source>
        <dbReference type="ARBA" id="ARBA00007718"/>
    </source>
</evidence>
<dbReference type="FunFam" id="3.40.50.1400:FF:000002">
    <property type="entry name" value="Ferrochelatase"/>
    <property type="match status" value="1"/>
</dbReference>
<comment type="subcellular location">
    <subcellularLocation>
        <location evidence="9 10">Cytoplasm</location>
    </subcellularLocation>
</comment>
<dbReference type="PANTHER" id="PTHR11108">
    <property type="entry name" value="FERROCHELATASE"/>
    <property type="match status" value="1"/>
</dbReference>
<dbReference type="CDD" id="cd03411">
    <property type="entry name" value="Ferrochelatase_N"/>
    <property type="match status" value="1"/>
</dbReference>
<keyword evidence="5 9" id="KW-0350">Heme biosynthesis</keyword>
<dbReference type="SUPFAM" id="SSF53800">
    <property type="entry name" value="Chelatase"/>
    <property type="match status" value="1"/>
</dbReference>
<sequence length="349" mass="38841">MSFIDARDRKTGNPGTAAASVRPGTVGVLLVNLGTPDGTDTKSVRRYLSEFLSDQRVIEANPLVWQPILQGIVLNTRPRKSAANYKRVWNNERDESPLRTYTRGQSEGLQARLAADGIAVEWGMRYGRPTTAGAIDRLIERGCDRILLLPLYPQYSATTTATANDQAFRALLRLRRQPALRTMPSFPDDPAYIEALAASVRNGLAKLDWTPDVLIASFHGLPVEYVQRGDPYSTECARTMDALRQSLGMTPREFPLTFQSRFGPTRWLGPYTEPKVCKMARTGIRKIVVITPGFMADCIETLDEIGRELREAFLHAGGEQFATIPCLNDSDLAVTLLETLVRRELSGWV</sequence>
<evidence type="ECO:0000256" key="5">
    <source>
        <dbReference type="ARBA" id="ARBA00023133"/>
    </source>
</evidence>
<dbReference type="HAMAP" id="MF_00323">
    <property type="entry name" value="Ferrochelatase"/>
    <property type="match status" value="1"/>
</dbReference>
<dbReference type="GO" id="GO:0004325">
    <property type="term" value="F:ferrochelatase activity"/>
    <property type="evidence" value="ECO:0007669"/>
    <property type="project" value="UniProtKB-UniRule"/>
</dbReference>
<evidence type="ECO:0000256" key="2">
    <source>
        <dbReference type="ARBA" id="ARBA00022490"/>
    </source>
</evidence>
<evidence type="ECO:0000256" key="6">
    <source>
        <dbReference type="ARBA" id="ARBA00023239"/>
    </source>
</evidence>
<dbReference type="EC" id="4.98.1.1" evidence="9 10"/>
<keyword evidence="7 9" id="KW-0627">Porphyrin biosynthesis</keyword>
<dbReference type="InterPro" id="IPR001015">
    <property type="entry name" value="Ferrochelatase"/>
</dbReference>
<dbReference type="InterPro" id="IPR033659">
    <property type="entry name" value="Ferrochelatase_N"/>
</dbReference>
<evidence type="ECO:0000256" key="3">
    <source>
        <dbReference type="ARBA" id="ARBA00022723"/>
    </source>
</evidence>
<dbReference type="PROSITE" id="PS00534">
    <property type="entry name" value="FERROCHELATASE"/>
    <property type="match status" value="1"/>
</dbReference>
<keyword evidence="12" id="KW-1185">Reference proteome</keyword>
<dbReference type="RefSeq" id="WP_171832841.1">
    <property type="nucleotide sequence ID" value="NZ_CP053708.1"/>
</dbReference>
<organism evidence="11 12">
    <name type="scientific">Lichenicola cladoniae</name>
    <dbReference type="NCBI Taxonomy" id="1484109"/>
    <lineage>
        <taxon>Bacteria</taxon>
        <taxon>Pseudomonadati</taxon>
        <taxon>Pseudomonadota</taxon>
        <taxon>Alphaproteobacteria</taxon>
        <taxon>Acetobacterales</taxon>
        <taxon>Acetobacteraceae</taxon>
        <taxon>Lichenicola</taxon>
    </lineage>
</organism>
<evidence type="ECO:0000256" key="10">
    <source>
        <dbReference type="RuleBase" id="RU000607"/>
    </source>
</evidence>
<dbReference type="InterPro" id="IPR033644">
    <property type="entry name" value="Ferrochelatase_C"/>
</dbReference>
<keyword evidence="4 9" id="KW-0408">Iron</keyword>
<reference evidence="11 12" key="1">
    <citation type="journal article" date="2014" name="World J. Microbiol. Biotechnol.">
        <title>Biodiversity and physiological characteristics of Antarctic and Arctic lichens-associated bacteria.</title>
        <authorList>
            <person name="Lee Y.M."/>
            <person name="Kim E.H."/>
            <person name="Lee H.K."/>
            <person name="Hong S.G."/>
        </authorList>
    </citation>
    <scope>NUCLEOTIDE SEQUENCE [LARGE SCALE GENOMIC DNA]</scope>
    <source>
        <strain evidence="11 12">PAMC 26569</strain>
    </source>
</reference>
<dbReference type="NCBIfam" id="TIGR00109">
    <property type="entry name" value="hemH"/>
    <property type="match status" value="1"/>
</dbReference>
<name>A0A6M8HG31_9PROT</name>
<dbReference type="EMBL" id="CP053708">
    <property type="protein sequence ID" value="QKE88877.1"/>
    <property type="molecule type" value="Genomic_DNA"/>
</dbReference>
<dbReference type="GO" id="GO:0005737">
    <property type="term" value="C:cytoplasm"/>
    <property type="evidence" value="ECO:0007669"/>
    <property type="project" value="UniProtKB-SubCell"/>
</dbReference>
<dbReference type="Proteomes" id="UP000500767">
    <property type="component" value="Chromosome"/>
</dbReference>
<keyword evidence="6 9" id="KW-0456">Lyase</keyword>
<feature type="binding site" evidence="9">
    <location>
        <position position="300"/>
    </location>
    <ligand>
        <name>Fe(2+)</name>
        <dbReference type="ChEBI" id="CHEBI:29033"/>
    </ligand>
</feature>
<dbReference type="GO" id="GO:0006783">
    <property type="term" value="P:heme biosynthetic process"/>
    <property type="evidence" value="ECO:0007669"/>
    <property type="project" value="UniProtKB-UniRule"/>
</dbReference>
<evidence type="ECO:0000256" key="7">
    <source>
        <dbReference type="ARBA" id="ARBA00023244"/>
    </source>
</evidence>
<comment type="catalytic activity">
    <reaction evidence="8">
        <text>Fe-coproporphyrin III + 2 H(+) = coproporphyrin III + Fe(2+)</text>
        <dbReference type="Rhea" id="RHEA:49572"/>
        <dbReference type="ChEBI" id="CHEBI:15378"/>
        <dbReference type="ChEBI" id="CHEBI:29033"/>
        <dbReference type="ChEBI" id="CHEBI:68438"/>
        <dbReference type="ChEBI" id="CHEBI:131725"/>
        <dbReference type="EC" id="4.99.1.9"/>
    </reaction>
    <physiologicalReaction direction="right-to-left" evidence="8">
        <dbReference type="Rhea" id="RHEA:49574"/>
    </physiologicalReaction>
</comment>
<dbReference type="UniPathway" id="UPA00252">
    <property type="reaction ID" value="UER00325"/>
</dbReference>